<dbReference type="Proteomes" id="UP001265746">
    <property type="component" value="Unassembled WGS sequence"/>
</dbReference>
<dbReference type="EMBL" id="JAUJFL010000004">
    <property type="protein sequence ID" value="KAK2605385.1"/>
    <property type="molecule type" value="Genomic_DNA"/>
</dbReference>
<feature type="compositionally biased region" description="Polar residues" evidence="1">
    <location>
        <begin position="113"/>
        <end position="140"/>
    </location>
</feature>
<feature type="region of interest" description="Disordered" evidence="1">
    <location>
        <begin position="524"/>
        <end position="562"/>
    </location>
</feature>
<feature type="compositionally biased region" description="Polar residues" evidence="1">
    <location>
        <begin position="148"/>
        <end position="159"/>
    </location>
</feature>
<organism evidence="2 3">
    <name type="scientific">Phomopsis amygdali</name>
    <name type="common">Fusicoccum amygdali</name>
    <dbReference type="NCBI Taxonomy" id="1214568"/>
    <lineage>
        <taxon>Eukaryota</taxon>
        <taxon>Fungi</taxon>
        <taxon>Dikarya</taxon>
        <taxon>Ascomycota</taxon>
        <taxon>Pezizomycotina</taxon>
        <taxon>Sordariomycetes</taxon>
        <taxon>Sordariomycetidae</taxon>
        <taxon>Diaporthales</taxon>
        <taxon>Diaporthaceae</taxon>
        <taxon>Diaporthe</taxon>
    </lineage>
</organism>
<proteinExistence type="predicted"/>
<name>A0AAD9SEQ1_PHOAM</name>
<evidence type="ECO:0000256" key="1">
    <source>
        <dbReference type="SAM" id="MobiDB-lite"/>
    </source>
</evidence>
<evidence type="ECO:0000313" key="3">
    <source>
        <dbReference type="Proteomes" id="UP001265746"/>
    </source>
</evidence>
<keyword evidence="3" id="KW-1185">Reference proteome</keyword>
<accession>A0AAD9SEQ1</accession>
<feature type="compositionally biased region" description="Polar residues" evidence="1">
    <location>
        <begin position="295"/>
        <end position="313"/>
    </location>
</feature>
<comment type="caution">
    <text evidence="2">The sequence shown here is derived from an EMBL/GenBank/DDBJ whole genome shotgun (WGS) entry which is preliminary data.</text>
</comment>
<protein>
    <submittedName>
        <fullName evidence="2">Uncharacterized protein</fullName>
    </submittedName>
</protein>
<feature type="region of interest" description="Disordered" evidence="1">
    <location>
        <begin position="205"/>
        <end position="337"/>
    </location>
</feature>
<gene>
    <name evidence="2" type="ORF">N8I77_008224</name>
</gene>
<feature type="compositionally biased region" description="Basic and acidic residues" evidence="1">
    <location>
        <begin position="539"/>
        <end position="554"/>
    </location>
</feature>
<sequence>MDNQSLTKQQNNVIAAPVIDATALGKNVVLVPVFITVDSQKLNNNQALAEIVQQSINGNTVQLQTNNKLLPTTEGPNQKQGGRSRHSRNQLLHATTPTGRALERKPQGPASVRSATEVSHTTHQNSQNGSQNKANGTRPTTAERCPNPSVTAEDQNKNVTIPEASADAVRSKASPKKGKRVASTNVSEGSKPASMNILAMFLSSSRARSKGSHHKSDGPPSATTSTARDNKDNSVGGGPTPSAVNRSQSQDKTRSIHNHSPPATTTTRQSNTQANRSVPSPETRTTRQSNTQTSHGDSSPAIKSTSQGNTQSRGAPAAGRTAEKGGEPVSKGQEKVTTDEIQKKNLAKFDAALASGHNKQGSPAKVVILPNARDTRHPENNKATCEIDLLLDPESQTMDIRGCVARTAGFMEVDEFGRTISGERKPARRQHQTKLFRDSACSKNRIFKGQHVEVYKMDTDAAITTYEMMVRHVTGSDSGKSISHDDIEAFRKRLAKGGVKPDRIREQCLRNGFAIPEAFIGMRLDDNNGNNNNNMQGGKKLDDKARKDQDEKINGKSIPKAK</sequence>
<reference evidence="2" key="1">
    <citation type="submission" date="2023-06" db="EMBL/GenBank/DDBJ databases">
        <authorList>
            <person name="Noh H."/>
        </authorList>
    </citation>
    <scope>NUCLEOTIDE SEQUENCE</scope>
    <source>
        <strain evidence="2">DUCC20226</strain>
    </source>
</reference>
<evidence type="ECO:0000313" key="2">
    <source>
        <dbReference type="EMBL" id="KAK2605385.1"/>
    </source>
</evidence>
<dbReference type="AlphaFoldDB" id="A0AAD9SEQ1"/>
<feature type="compositionally biased region" description="Polar residues" evidence="1">
    <location>
        <begin position="261"/>
        <end position="282"/>
    </location>
</feature>
<feature type="compositionally biased region" description="Polar residues" evidence="1">
    <location>
        <begin position="89"/>
        <end position="98"/>
    </location>
</feature>
<feature type="region of interest" description="Disordered" evidence="1">
    <location>
        <begin position="67"/>
        <end position="190"/>
    </location>
</feature>
<feature type="compositionally biased region" description="Basic and acidic residues" evidence="1">
    <location>
        <begin position="321"/>
        <end position="337"/>
    </location>
</feature>
<feature type="compositionally biased region" description="Polar residues" evidence="1">
    <location>
        <begin position="67"/>
        <end position="81"/>
    </location>
</feature>